<dbReference type="Proteomes" id="UP000007755">
    <property type="component" value="Unassembled WGS sequence"/>
</dbReference>
<gene>
    <name evidence="2" type="ORF">G5I_11271</name>
</gene>
<evidence type="ECO:0000256" key="1">
    <source>
        <dbReference type="SAM" id="MobiDB-lite"/>
    </source>
</evidence>
<feature type="region of interest" description="Disordered" evidence="1">
    <location>
        <begin position="48"/>
        <end position="73"/>
    </location>
</feature>
<organism evidence="3">
    <name type="scientific">Acromyrmex echinatior</name>
    <name type="common">Panamanian leafcutter ant</name>
    <name type="synonym">Acromyrmex octospinosus echinatior</name>
    <dbReference type="NCBI Taxonomy" id="103372"/>
    <lineage>
        <taxon>Eukaryota</taxon>
        <taxon>Metazoa</taxon>
        <taxon>Ecdysozoa</taxon>
        <taxon>Arthropoda</taxon>
        <taxon>Hexapoda</taxon>
        <taxon>Insecta</taxon>
        <taxon>Pterygota</taxon>
        <taxon>Neoptera</taxon>
        <taxon>Endopterygota</taxon>
        <taxon>Hymenoptera</taxon>
        <taxon>Apocrita</taxon>
        <taxon>Aculeata</taxon>
        <taxon>Formicoidea</taxon>
        <taxon>Formicidae</taxon>
        <taxon>Myrmicinae</taxon>
        <taxon>Acromyrmex</taxon>
    </lineage>
</organism>
<dbReference type="AlphaFoldDB" id="F4WZ57"/>
<dbReference type="EMBL" id="GL888465">
    <property type="protein sequence ID" value="EGI60560.1"/>
    <property type="molecule type" value="Genomic_DNA"/>
</dbReference>
<name>F4WZ57_ACREC</name>
<proteinExistence type="predicted"/>
<dbReference type="InParanoid" id="F4WZ57"/>
<accession>F4WZ57</accession>
<keyword evidence="3" id="KW-1185">Reference proteome</keyword>
<evidence type="ECO:0000313" key="3">
    <source>
        <dbReference type="Proteomes" id="UP000007755"/>
    </source>
</evidence>
<evidence type="ECO:0000313" key="2">
    <source>
        <dbReference type="EMBL" id="EGI60560.1"/>
    </source>
</evidence>
<reference evidence="2" key="1">
    <citation type="submission" date="2011-02" db="EMBL/GenBank/DDBJ databases">
        <title>The genome of the leaf-cutting ant Acromyrmex echinatior suggests key adaptations to social evolution and fungus farming.</title>
        <authorList>
            <person name="Nygaard S."/>
            <person name="Zhang G."/>
        </authorList>
    </citation>
    <scope>NUCLEOTIDE SEQUENCE</scope>
</reference>
<sequence length="125" mass="14121">MDPWIVGSRHDDLRAMHPRRFINASPRHSLLFSSFRPPPEEEEEVSIGSVSVSSHAGRTLRGGPKIPTDRKGVVRSQKGVDIVIKTIGRPTVRVGLFILSRWRWPRGTEAGPQHVQETKYMGWSD</sequence>
<protein>
    <submittedName>
        <fullName evidence="2">Uncharacterized protein</fullName>
    </submittedName>
</protein>